<dbReference type="PANTHER" id="PTHR30408:SF12">
    <property type="entry name" value="TYPE I RESTRICTION ENZYME MJAVIII SPECIFICITY SUBUNIT"/>
    <property type="match status" value="1"/>
</dbReference>
<dbReference type="PANTHER" id="PTHR30408">
    <property type="entry name" value="TYPE-1 RESTRICTION ENZYME ECOKI SPECIFICITY PROTEIN"/>
    <property type="match status" value="1"/>
</dbReference>
<dbReference type="SUPFAM" id="SSF116734">
    <property type="entry name" value="DNA methylase specificity domain"/>
    <property type="match status" value="2"/>
</dbReference>
<evidence type="ECO:0000313" key="5">
    <source>
        <dbReference type="EMBL" id="GHG80573.1"/>
    </source>
</evidence>
<protein>
    <submittedName>
        <fullName evidence="5">Restriction modification system S chain-like protein</fullName>
    </submittedName>
</protein>
<sequence>MSEFVALGELVEIKGGGTPDKKVSAYWGGDIPWASVKDFKSSELSRTVDHITAEGVAASATQIIPAGNIIVPTRMAVGKAAINTIDLAINQDLKALIPQPGVDTRYLYNALLANSDRLLEQATGATVKGIKLDVLRGLSIPLPPLEEQKRIAGILDQAAKLCRLRSRALDTMNTLGQAIFHEMFGDLRNSRFPTRPFGEIADVRLGKMLDKGKFRGIRTRPYLRNVNVRWFGFDLSEVFEMEFAENELSRFKVEKGDLLICEGGEPGRCAVWEHDETEIYYQKALHRARVDPTKATANFIAFWFYIAAHTGQLSDFISSATIAHLTGAKIKTLPIITPPLEQQNTFEQRLADASVVSAHVKAALDQADTLFASLQHRAFRGDL</sequence>
<proteinExistence type="inferred from homology"/>
<organism evidence="5 6">
    <name type="scientific">Pseudodonghicola xiamenensis</name>
    <dbReference type="NCBI Taxonomy" id="337702"/>
    <lineage>
        <taxon>Bacteria</taxon>
        <taxon>Pseudomonadati</taxon>
        <taxon>Pseudomonadota</taxon>
        <taxon>Alphaproteobacteria</taxon>
        <taxon>Rhodobacterales</taxon>
        <taxon>Paracoccaceae</taxon>
        <taxon>Pseudodonghicola</taxon>
    </lineage>
</organism>
<dbReference type="Gene3D" id="3.90.220.20">
    <property type="entry name" value="DNA methylase specificity domains"/>
    <property type="match status" value="2"/>
</dbReference>
<evidence type="ECO:0000256" key="2">
    <source>
        <dbReference type="ARBA" id="ARBA00022747"/>
    </source>
</evidence>
<dbReference type="InterPro" id="IPR044946">
    <property type="entry name" value="Restrct_endonuc_typeI_TRD_sf"/>
</dbReference>
<reference evidence="5" key="2">
    <citation type="submission" date="2020-09" db="EMBL/GenBank/DDBJ databases">
        <authorList>
            <person name="Sun Q."/>
            <person name="Zhou Y."/>
        </authorList>
    </citation>
    <scope>NUCLEOTIDE SEQUENCE</scope>
    <source>
        <strain evidence="5">CGMCC 1.7081</strain>
    </source>
</reference>
<feature type="domain" description="Type I restriction modification DNA specificity" evidence="4">
    <location>
        <begin position="3"/>
        <end position="160"/>
    </location>
</feature>
<dbReference type="EMBL" id="BNAP01000001">
    <property type="protein sequence ID" value="GHG80573.1"/>
    <property type="molecule type" value="Genomic_DNA"/>
</dbReference>
<reference evidence="5" key="1">
    <citation type="journal article" date="2014" name="Int. J. Syst. Evol. Microbiol.">
        <title>Complete genome sequence of Corynebacterium casei LMG S-19264T (=DSM 44701T), isolated from a smear-ripened cheese.</title>
        <authorList>
            <consortium name="US DOE Joint Genome Institute (JGI-PGF)"/>
            <person name="Walter F."/>
            <person name="Albersmeier A."/>
            <person name="Kalinowski J."/>
            <person name="Ruckert C."/>
        </authorList>
    </citation>
    <scope>NUCLEOTIDE SEQUENCE</scope>
    <source>
        <strain evidence="5">CGMCC 1.7081</strain>
    </source>
</reference>
<keyword evidence="6" id="KW-1185">Reference proteome</keyword>
<dbReference type="CDD" id="cd17253">
    <property type="entry name" value="RMtype1_S_Eco933I-TRD2-CR2_like"/>
    <property type="match status" value="1"/>
</dbReference>
<evidence type="ECO:0000313" key="6">
    <source>
        <dbReference type="Proteomes" id="UP000611500"/>
    </source>
</evidence>
<feature type="domain" description="Type I restriction modification DNA specificity" evidence="4">
    <location>
        <begin position="194"/>
        <end position="344"/>
    </location>
</feature>
<dbReference type="GO" id="GO:0003677">
    <property type="term" value="F:DNA binding"/>
    <property type="evidence" value="ECO:0007669"/>
    <property type="project" value="UniProtKB-KW"/>
</dbReference>
<dbReference type="CDD" id="cd17285">
    <property type="entry name" value="RMtype1_S_Csp16704I_TRD2-CR2_like"/>
    <property type="match status" value="1"/>
</dbReference>
<dbReference type="GO" id="GO:0009307">
    <property type="term" value="P:DNA restriction-modification system"/>
    <property type="evidence" value="ECO:0007669"/>
    <property type="project" value="UniProtKB-KW"/>
</dbReference>
<gene>
    <name evidence="5" type="primary">hsdS</name>
    <name evidence="5" type="ORF">GCM10010961_03840</name>
</gene>
<dbReference type="Pfam" id="PF01420">
    <property type="entry name" value="Methylase_S"/>
    <property type="match status" value="2"/>
</dbReference>
<evidence type="ECO:0000259" key="4">
    <source>
        <dbReference type="Pfam" id="PF01420"/>
    </source>
</evidence>
<dbReference type="AlphaFoldDB" id="A0A8J3MBS8"/>
<dbReference type="InterPro" id="IPR052021">
    <property type="entry name" value="Type-I_RS_S_subunit"/>
</dbReference>
<keyword evidence="2" id="KW-0680">Restriction system</keyword>
<evidence type="ECO:0000256" key="3">
    <source>
        <dbReference type="ARBA" id="ARBA00023125"/>
    </source>
</evidence>
<accession>A0A8J3MBS8</accession>
<dbReference type="InterPro" id="IPR000055">
    <property type="entry name" value="Restrct_endonuc_typeI_TRD"/>
</dbReference>
<keyword evidence="3" id="KW-0238">DNA-binding</keyword>
<name>A0A8J3MBS8_9RHOB</name>
<dbReference type="RefSeq" id="WP_028092129.1">
    <property type="nucleotide sequence ID" value="NZ_BNAP01000001.1"/>
</dbReference>
<dbReference type="Proteomes" id="UP000611500">
    <property type="component" value="Unassembled WGS sequence"/>
</dbReference>
<comment type="caution">
    <text evidence="5">The sequence shown here is derived from an EMBL/GenBank/DDBJ whole genome shotgun (WGS) entry which is preliminary data.</text>
</comment>
<comment type="similarity">
    <text evidence="1">Belongs to the type-I restriction system S methylase family.</text>
</comment>
<evidence type="ECO:0000256" key="1">
    <source>
        <dbReference type="ARBA" id="ARBA00010923"/>
    </source>
</evidence>